<keyword evidence="4 8" id="KW-1133">Transmembrane helix</keyword>
<evidence type="ECO:0000256" key="8">
    <source>
        <dbReference type="SAM" id="Phobius"/>
    </source>
</evidence>
<dbReference type="InterPro" id="IPR007060">
    <property type="entry name" value="FtsL/DivIC"/>
</dbReference>
<dbReference type="Pfam" id="PF04977">
    <property type="entry name" value="DivIC"/>
    <property type="match status" value="1"/>
</dbReference>
<sequence>MDIGGPVEKEFNRESKRWTFKLSRSKIPVFVIVLLMLYISFSLGSRLDQLYNMQKNIEAMRAEIEELRDKNAALYEELERLQSNDYIEQVAREKLGLVKPGEARIVPVPPGTGEAQP</sequence>
<dbReference type="PANTHER" id="PTHR37485:SF1">
    <property type="entry name" value="CELL DIVISION PROTEIN FTSB"/>
    <property type="match status" value="1"/>
</dbReference>
<dbReference type="Proteomes" id="UP000323166">
    <property type="component" value="Unassembled WGS sequence"/>
</dbReference>
<keyword evidence="1" id="KW-1003">Cell membrane</keyword>
<accession>A0A5S4ZVC5</accession>
<evidence type="ECO:0000256" key="5">
    <source>
        <dbReference type="ARBA" id="ARBA00023136"/>
    </source>
</evidence>
<keyword evidence="10" id="KW-1185">Reference proteome</keyword>
<name>A0A5S4ZVC5_9FIRM</name>
<dbReference type="GO" id="GO:0030428">
    <property type="term" value="C:cell septum"/>
    <property type="evidence" value="ECO:0007669"/>
    <property type="project" value="TreeGrafter"/>
</dbReference>
<evidence type="ECO:0000313" key="10">
    <source>
        <dbReference type="Proteomes" id="UP000323166"/>
    </source>
</evidence>
<dbReference type="AlphaFoldDB" id="A0A5S4ZVC5"/>
<proteinExistence type="predicted"/>
<feature type="transmembrane region" description="Helical" evidence="8">
    <location>
        <begin position="27"/>
        <end position="45"/>
    </location>
</feature>
<gene>
    <name evidence="9" type="ORF">LX24_00764</name>
</gene>
<keyword evidence="3 8" id="KW-0812">Transmembrane</keyword>
<keyword evidence="2 9" id="KW-0132">Cell division</keyword>
<organism evidence="9 10">
    <name type="scientific">Desulfallas thermosapovorans DSM 6562</name>
    <dbReference type="NCBI Taxonomy" id="1121431"/>
    <lineage>
        <taxon>Bacteria</taxon>
        <taxon>Bacillati</taxon>
        <taxon>Bacillota</taxon>
        <taxon>Clostridia</taxon>
        <taxon>Eubacteriales</taxon>
        <taxon>Desulfallaceae</taxon>
        <taxon>Desulfallas</taxon>
    </lineage>
</organism>
<evidence type="ECO:0000256" key="1">
    <source>
        <dbReference type="ARBA" id="ARBA00022475"/>
    </source>
</evidence>
<comment type="caution">
    <text evidence="9">The sequence shown here is derived from an EMBL/GenBank/DDBJ whole genome shotgun (WGS) entry which is preliminary data.</text>
</comment>
<dbReference type="GO" id="GO:0043093">
    <property type="term" value="P:FtsZ-dependent cytokinesis"/>
    <property type="evidence" value="ECO:0007669"/>
    <property type="project" value="TreeGrafter"/>
</dbReference>
<dbReference type="InterPro" id="IPR023081">
    <property type="entry name" value="Cell_div_FtsB"/>
</dbReference>
<keyword evidence="6" id="KW-0131">Cell cycle</keyword>
<dbReference type="PANTHER" id="PTHR37485">
    <property type="entry name" value="CELL DIVISION PROTEIN FTSB"/>
    <property type="match status" value="1"/>
</dbReference>
<dbReference type="EMBL" id="VNHM01000003">
    <property type="protein sequence ID" value="TYO96954.1"/>
    <property type="molecule type" value="Genomic_DNA"/>
</dbReference>
<reference evidence="9 10" key="1">
    <citation type="submission" date="2019-07" db="EMBL/GenBank/DDBJ databases">
        <title>Genomic Encyclopedia of Type Strains, Phase I: the one thousand microbial genomes (KMG-I) project.</title>
        <authorList>
            <person name="Kyrpides N."/>
        </authorList>
    </citation>
    <scope>NUCLEOTIDE SEQUENCE [LARGE SCALE GENOMIC DNA]</scope>
    <source>
        <strain evidence="9 10">DSM 6562</strain>
    </source>
</reference>
<evidence type="ECO:0000256" key="6">
    <source>
        <dbReference type="ARBA" id="ARBA00023306"/>
    </source>
</evidence>
<feature type="coiled-coil region" evidence="7">
    <location>
        <begin position="50"/>
        <end position="84"/>
    </location>
</feature>
<protein>
    <submittedName>
        <fullName evidence="9">Cell division protein FtsB/cell division protein DivIC</fullName>
    </submittedName>
</protein>
<evidence type="ECO:0000256" key="4">
    <source>
        <dbReference type="ARBA" id="ARBA00022989"/>
    </source>
</evidence>
<keyword evidence="5 8" id="KW-0472">Membrane</keyword>
<evidence type="ECO:0000256" key="2">
    <source>
        <dbReference type="ARBA" id="ARBA00022618"/>
    </source>
</evidence>
<evidence type="ECO:0000313" key="9">
    <source>
        <dbReference type="EMBL" id="TYO96954.1"/>
    </source>
</evidence>
<dbReference type="RefSeq" id="WP_166510812.1">
    <property type="nucleotide sequence ID" value="NZ_VNHM01000003.1"/>
</dbReference>
<keyword evidence="7" id="KW-0175">Coiled coil</keyword>
<evidence type="ECO:0000256" key="3">
    <source>
        <dbReference type="ARBA" id="ARBA00022692"/>
    </source>
</evidence>
<evidence type="ECO:0000256" key="7">
    <source>
        <dbReference type="SAM" id="Coils"/>
    </source>
</evidence>